<keyword evidence="2" id="KW-1185">Reference proteome</keyword>
<dbReference type="EMBL" id="BLKG01000159">
    <property type="protein sequence ID" value="GFF97675.1"/>
    <property type="molecule type" value="Genomic_DNA"/>
</dbReference>
<comment type="caution">
    <text evidence="1">The sequence shown here is derived from an EMBL/GenBank/DDBJ whole genome shotgun (WGS) entry which is preliminary data.</text>
</comment>
<protein>
    <submittedName>
        <fullName evidence="1">Uncharacterized protein</fullName>
    </submittedName>
</protein>
<organism evidence="1 2">
    <name type="scientific">Aspergillus udagawae</name>
    <dbReference type="NCBI Taxonomy" id="91492"/>
    <lineage>
        <taxon>Eukaryota</taxon>
        <taxon>Fungi</taxon>
        <taxon>Dikarya</taxon>
        <taxon>Ascomycota</taxon>
        <taxon>Pezizomycotina</taxon>
        <taxon>Eurotiomycetes</taxon>
        <taxon>Eurotiomycetidae</taxon>
        <taxon>Eurotiales</taxon>
        <taxon>Aspergillaceae</taxon>
        <taxon>Aspergillus</taxon>
        <taxon>Aspergillus subgen. Fumigati</taxon>
    </lineage>
</organism>
<accession>A0ABQ1BB49</accession>
<proteinExistence type="predicted"/>
<gene>
    <name evidence="1" type="ORF">IFM53868_09296</name>
</gene>
<sequence>MLRTKNLDFQNVIGKRLVQLLQVLSIWPRDAHVFCSLSHADPRPPFFDWPRGAPETKHIPFEVHFLNIEGKPTSEIAGAGTAQLSPYVIVVADHLPDNHFHRAANGWG</sequence>
<evidence type="ECO:0000313" key="2">
    <source>
        <dbReference type="Proteomes" id="UP000465266"/>
    </source>
</evidence>
<reference evidence="1 2" key="1">
    <citation type="submission" date="2020-01" db="EMBL/GenBank/DDBJ databases">
        <title>Draft genome sequence of Aspergillus udagawae IFM 53868.</title>
        <authorList>
            <person name="Takahashi H."/>
            <person name="Yaguchi T."/>
        </authorList>
    </citation>
    <scope>NUCLEOTIDE SEQUENCE [LARGE SCALE GENOMIC DNA]</scope>
    <source>
        <strain evidence="1 2">IFM 53868</strain>
    </source>
</reference>
<name>A0ABQ1BB49_9EURO</name>
<evidence type="ECO:0000313" key="1">
    <source>
        <dbReference type="EMBL" id="GFF97675.1"/>
    </source>
</evidence>
<dbReference type="Proteomes" id="UP000465266">
    <property type="component" value="Unassembled WGS sequence"/>
</dbReference>